<proteinExistence type="predicted"/>
<evidence type="ECO:0000313" key="2">
    <source>
        <dbReference type="EMBL" id="GEB31164.1"/>
    </source>
</evidence>
<dbReference type="STRING" id="54914.AV540_14495"/>
<dbReference type="Proteomes" id="UP000316882">
    <property type="component" value="Unassembled WGS sequence"/>
</dbReference>
<dbReference type="EMBL" id="BJMH01000003">
    <property type="protein sequence ID" value="GEB31164.1"/>
    <property type="molecule type" value="Genomic_DNA"/>
</dbReference>
<name>A0A4Y3PCF6_BREPA</name>
<keyword evidence="1" id="KW-0812">Transmembrane</keyword>
<protein>
    <submittedName>
        <fullName evidence="2">Uncharacterized protein</fullName>
    </submittedName>
</protein>
<feature type="transmembrane region" description="Helical" evidence="1">
    <location>
        <begin position="49"/>
        <end position="75"/>
    </location>
</feature>
<evidence type="ECO:0000313" key="3">
    <source>
        <dbReference type="Proteomes" id="UP000316882"/>
    </source>
</evidence>
<dbReference type="RefSeq" id="WP_122962484.1">
    <property type="nucleotide sequence ID" value="NZ_BJMH01000003.1"/>
</dbReference>
<keyword evidence="1" id="KW-0472">Membrane</keyword>
<comment type="caution">
    <text evidence="2">The sequence shown here is derived from an EMBL/GenBank/DDBJ whole genome shotgun (WGS) entry which is preliminary data.</text>
</comment>
<evidence type="ECO:0000256" key="1">
    <source>
        <dbReference type="SAM" id="Phobius"/>
    </source>
</evidence>
<reference evidence="2 3" key="1">
    <citation type="submission" date="2019-06" db="EMBL/GenBank/DDBJ databases">
        <title>Whole genome shotgun sequence of Brevibacillus parabrevis NBRC 12334.</title>
        <authorList>
            <person name="Hosoyama A."/>
            <person name="Uohara A."/>
            <person name="Ohji S."/>
            <person name="Ichikawa N."/>
        </authorList>
    </citation>
    <scope>NUCLEOTIDE SEQUENCE [LARGE SCALE GENOMIC DNA]</scope>
    <source>
        <strain evidence="2 3">NBRC 12334</strain>
    </source>
</reference>
<sequence>MARTKLKQYVDTITVDQDDLDDLAEAMSDVLKYGVIQMDDNKLANMASLTASVIGIVFNLVRPLSIAVGVVGLVASLSPNLKKQLEDNIRIAIDDMHDTRRFMKRNGYRKAKLEFPFMDYEDIRLITGKGNILRLQDKNGRWEQP</sequence>
<keyword evidence="1" id="KW-1133">Transmembrane helix</keyword>
<dbReference type="AlphaFoldDB" id="A0A4Y3PCF6"/>
<keyword evidence="3" id="KW-1185">Reference proteome</keyword>
<organism evidence="2 3">
    <name type="scientific">Brevibacillus parabrevis</name>
    <dbReference type="NCBI Taxonomy" id="54914"/>
    <lineage>
        <taxon>Bacteria</taxon>
        <taxon>Bacillati</taxon>
        <taxon>Bacillota</taxon>
        <taxon>Bacilli</taxon>
        <taxon>Bacillales</taxon>
        <taxon>Paenibacillaceae</taxon>
        <taxon>Brevibacillus</taxon>
    </lineage>
</organism>
<gene>
    <name evidence="2" type="ORF">BPA01_07440</name>
</gene>
<accession>A0A4Y3PCF6</accession>